<dbReference type="InterPro" id="IPR017476">
    <property type="entry name" value="UDP-Glc/GDP-Man"/>
</dbReference>
<evidence type="ECO:0000259" key="4">
    <source>
        <dbReference type="Pfam" id="PF03721"/>
    </source>
</evidence>
<dbReference type="Proteomes" id="UP000294927">
    <property type="component" value="Unassembled WGS sequence"/>
</dbReference>
<dbReference type="EMBL" id="SOCP01000008">
    <property type="protein sequence ID" value="TDV48672.1"/>
    <property type="molecule type" value="Genomic_DNA"/>
</dbReference>
<dbReference type="GO" id="GO:0000271">
    <property type="term" value="P:polysaccharide biosynthetic process"/>
    <property type="evidence" value="ECO:0007669"/>
    <property type="project" value="InterPro"/>
</dbReference>
<dbReference type="AlphaFoldDB" id="A0A4R7VH73"/>
<feature type="compositionally biased region" description="Basic and acidic residues" evidence="3">
    <location>
        <begin position="309"/>
        <end position="318"/>
    </location>
</feature>
<proteinExistence type="inferred from homology"/>
<feature type="domain" description="UDP-glucose/GDP-mannose dehydrogenase N-terminal" evidence="4">
    <location>
        <begin position="12"/>
        <end position="186"/>
    </location>
</feature>
<comment type="similarity">
    <text evidence="1 2">Belongs to the UDP-glucose/GDP-mannose dehydrogenase family.</text>
</comment>
<comment type="caution">
    <text evidence="5">The sequence shown here is derived from an EMBL/GenBank/DDBJ whole genome shotgun (WGS) entry which is preliminary data.</text>
</comment>
<evidence type="ECO:0000256" key="3">
    <source>
        <dbReference type="SAM" id="MobiDB-lite"/>
    </source>
</evidence>
<dbReference type="Pfam" id="PF03721">
    <property type="entry name" value="UDPG_MGDP_dh_N"/>
    <property type="match status" value="1"/>
</dbReference>
<organism evidence="5 6">
    <name type="scientific">Actinophytocola oryzae</name>
    <dbReference type="NCBI Taxonomy" id="502181"/>
    <lineage>
        <taxon>Bacteria</taxon>
        <taxon>Bacillati</taxon>
        <taxon>Actinomycetota</taxon>
        <taxon>Actinomycetes</taxon>
        <taxon>Pseudonocardiales</taxon>
        <taxon>Pseudonocardiaceae</taxon>
    </lineage>
</organism>
<dbReference type="GO" id="GO:0016616">
    <property type="term" value="F:oxidoreductase activity, acting on the CH-OH group of donors, NAD or NADP as acceptor"/>
    <property type="evidence" value="ECO:0007669"/>
    <property type="project" value="InterPro"/>
</dbReference>
<protein>
    <submittedName>
        <fullName evidence="5">Nucleotide sugar dehydrogenase</fullName>
    </submittedName>
</protein>
<dbReference type="PIRSF" id="PIRSF000124">
    <property type="entry name" value="UDPglc_GDPman_dh"/>
    <property type="match status" value="1"/>
</dbReference>
<dbReference type="PIRSF" id="PIRSF500136">
    <property type="entry name" value="UDP_ManNAc_DH"/>
    <property type="match status" value="1"/>
</dbReference>
<reference evidence="5 6" key="1">
    <citation type="submission" date="2019-03" db="EMBL/GenBank/DDBJ databases">
        <title>Genomic Encyclopedia of Archaeal and Bacterial Type Strains, Phase II (KMG-II): from individual species to whole genera.</title>
        <authorList>
            <person name="Goeker M."/>
        </authorList>
    </citation>
    <scope>NUCLEOTIDE SEQUENCE [LARGE SCALE GENOMIC DNA]</scope>
    <source>
        <strain evidence="5 6">DSM 45499</strain>
    </source>
</reference>
<dbReference type="GO" id="GO:0016628">
    <property type="term" value="F:oxidoreductase activity, acting on the CH-CH group of donors, NAD or NADP as acceptor"/>
    <property type="evidence" value="ECO:0007669"/>
    <property type="project" value="InterPro"/>
</dbReference>
<evidence type="ECO:0000313" key="5">
    <source>
        <dbReference type="EMBL" id="TDV48672.1"/>
    </source>
</evidence>
<gene>
    <name evidence="5" type="ORF">CLV71_10832</name>
</gene>
<evidence type="ECO:0000256" key="2">
    <source>
        <dbReference type="PIRNR" id="PIRNR000124"/>
    </source>
</evidence>
<name>A0A4R7VH73_9PSEU</name>
<dbReference type="SUPFAM" id="SSF51735">
    <property type="entry name" value="NAD(P)-binding Rossmann-fold domains"/>
    <property type="match status" value="1"/>
</dbReference>
<dbReference type="InterPro" id="IPR001732">
    <property type="entry name" value="UDP-Glc/GDP-Man_DH_N"/>
</dbReference>
<evidence type="ECO:0000313" key="6">
    <source>
        <dbReference type="Proteomes" id="UP000294927"/>
    </source>
</evidence>
<feature type="region of interest" description="Disordered" evidence="3">
    <location>
        <begin position="277"/>
        <end position="318"/>
    </location>
</feature>
<dbReference type="PANTHER" id="PTHR43491:SF2">
    <property type="entry name" value="UDP-N-ACETYL-D-MANNOSAMINE DEHYDROGENASE"/>
    <property type="match status" value="1"/>
</dbReference>
<dbReference type="Gene3D" id="3.40.50.720">
    <property type="entry name" value="NAD(P)-binding Rossmann-like Domain"/>
    <property type="match status" value="1"/>
</dbReference>
<dbReference type="InterPro" id="IPR036291">
    <property type="entry name" value="NAD(P)-bd_dom_sf"/>
</dbReference>
<dbReference type="GO" id="GO:0051287">
    <property type="term" value="F:NAD binding"/>
    <property type="evidence" value="ECO:0007669"/>
    <property type="project" value="InterPro"/>
</dbReference>
<dbReference type="PANTHER" id="PTHR43491">
    <property type="entry name" value="UDP-N-ACETYL-D-MANNOSAMINE DEHYDROGENASE"/>
    <property type="match status" value="1"/>
</dbReference>
<accession>A0A4R7VH73</accession>
<dbReference type="InterPro" id="IPR028359">
    <property type="entry name" value="UDP_ManNAc/GlcNAc_DH"/>
</dbReference>
<sequence>MVRAISSFPDRRVCVLGLGHAGLTVAAVLADLGFQVLGVEPRADVRALVSSGKAPFREPGLAETLGRAVASGALRCTDRITADDADATVFVIAVGTPLDERGGMHVDMLRTAAEDVARHLSDDDLVIVRSTVGPGTTRGVVEPVLRTTGRRFNLAFCPERTMEGHALEELRRLPQIVGAVSEEAGERAERFFEFLTPAVVRVRDAETAEMVKLVGNVHRDVSFALGRQPFVQRVRRRAGRQLGEQREVLPLSEDEIVAVDRRGQPLRVQFRTDIVEPRDIQHGEGLSPPQRQSLGEQHRTRLPGGDGPGFRDHGAETV</sequence>
<evidence type="ECO:0000256" key="1">
    <source>
        <dbReference type="ARBA" id="ARBA00006601"/>
    </source>
</evidence>
<keyword evidence="6" id="KW-1185">Reference proteome</keyword>